<feature type="compositionally biased region" description="Low complexity" evidence="1">
    <location>
        <begin position="887"/>
        <end position="898"/>
    </location>
</feature>
<evidence type="ECO:0000313" key="2">
    <source>
        <dbReference type="EMBL" id="KAL0566753.1"/>
    </source>
</evidence>
<comment type="caution">
    <text evidence="2">The sequence shown here is derived from an EMBL/GenBank/DDBJ whole genome shotgun (WGS) entry which is preliminary data.</text>
</comment>
<dbReference type="Proteomes" id="UP001465976">
    <property type="component" value="Unassembled WGS sequence"/>
</dbReference>
<feature type="region of interest" description="Disordered" evidence="1">
    <location>
        <begin position="826"/>
        <end position="936"/>
    </location>
</feature>
<evidence type="ECO:0000313" key="3">
    <source>
        <dbReference type="Proteomes" id="UP001465976"/>
    </source>
</evidence>
<proteinExistence type="predicted"/>
<protein>
    <submittedName>
        <fullName evidence="2">Uncharacterized protein</fullName>
    </submittedName>
</protein>
<dbReference type="EMBL" id="JBAHYK010001789">
    <property type="protein sequence ID" value="KAL0566753.1"/>
    <property type="molecule type" value="Genomic_DNA"/>
</dbReference>
<sequence length="936" mass="103438">MPIEPNSSLKKASPGLSKHVSLLHPQLCFIYFYLCVIVWRQTRKLLFALVSPDPPPSNLDNLVNLSALADLATLVHRIWKPWSAKTWPSKKHFPLIPPFVVTMLASAEFVARLYHPSMVEYTFQLAQEFLTMPINDPLQDLIKPLQTKPGLAYRRFNLYKGSASWIPLMDIYMHIFHLEVAIPLSKSDYSLDIESVTMLHICNSKPFPSFAVASDDTSHIFRSDLGKIDLPKELEVEQHPPTPEDCWQGHPHDLSPSAGLVAMLPDVHGPYSAYLKDFSVLPFFLPTPDADNNNLVMASYDNTINAQLLYGGILLVSDYLVPLLKVLVAKTAVGIEAQEIVAPDTTTVVQMVAGFGPKGFAPLKAVDIPWYTKTRVCLCNPKAEINIATFLSAPPLEDVWLTAGILPPHTGGLAPHPDDIPTLFHDQPDTTYKTKPSASEHEDGEFAAEDKDEDTKEEEEDKDNENTKPTKATTLRFKSKVPSPVTSSDKDSDEDDKVEEVDKIISSDCAKSPNTVPVKHKKAPAPTPSNKGKGKAVETPAPAPKKHKQGEATPEPVVPSADKAPLPEEFPNFEDLLNSIQHSLPSEAFGQANIPPLRSSSTLSKLYQPTDKSSLKILKVNSKQYWKAFPDTMLSFHCPKSPGDKKDTVILFKPSGHVCSHADIMKASKLGPSFGPAMACEQCVNRGIPFMSNHHPSYRCGPCRSSKLPCSHVESVDMLNLIRDQMRPLVSVCPTALGDEVIALIRQGELAKQMIANAELAREAYFESFDRFARKLEDPLVLFSTIRAAGGRVKESDFDFFAEKFNWSMFKMEEVDTVRAAYQAVGPLPPSSDSDERRAWESELAEAMKSPEAEEAAYKSKHDDYHFERLRAYKKTGESEDKDDNNAAPSVSASAPAPKKVRQQAPNPGPSTSSTSKTCKVSQRDKATSSSQPAKH</sequence>
<gene>
    <name evidence="2" type="ORF">V5O48_015251</name>
</gene>
<feature type="region of interest" description="Disordered" evidence="1">
    <location>
        <begin position="412"/>
        <end position="566"/>
    </location>
</feature>
<organism evidence="2 3">
    <name type="scientific">Marasmius crinis-equi</name>
    <dbReference type="NCBI Taxonomy" id="585013"/>
    <lineage>
        <taxon>Eukaryota</taxon>
        <taxon>Fungi</taxon>
        <taxon>Dikarya</taxon>
        <taxon>Basidiomycota</taxon>
        <taxon>Agaricomycotina</taxon>
        <taxon>Agaricomycetes</taxon>
        <taxon>Agaricomycetidae</taxon>
        <taxon>Agaricales</taxon>
        <taxon>Marasmiineae</taxon>
        <taxon>Marasmiaceae</taxon>
        <taxon>Marasmius</taxon>
    </lineage>
</organism>
<accession>A0ABR3EV23</accession>
<keyword evidence="3" id="KW-1185">Reference proteome</keyword>
<evidence type="ECO:0000256" key="1">
    <source>
        <dbReference type="SAM" id="MobiDB-lite"/>
    </source>
</evidence>
<feature type="compositionally biased region" description="Basic and acidic residues" evidence="1">
    <location>
        <begin position="849"/>
        <end position="879"/>
    </location>
</feature>
<name>A0ABR3EV23_9AGAR</name>
<reference evidence="2 3" key="1">
    <citation type="submission" date="2024-02" db="EMBL/GenBank/DDBJ databases">
        <title>A draft genome for the cacao thread blight pathogen Marasmius crinis-equi.</title>
        <authorList>
            <person name="Cohen S.P."/>
            <person name="Baruah I.K."/>
            <person name="Amoako-Attah I."/>
            <person name="Bukari Y."/>
            <person name="Meinhardt L.W."/>
            <person name="Bailey B.A."/>
        </authorList>
    </citation>
    <scope>NUCLEOTIDE SEQUENCE [LARGE SCALE GENOMIC DNA]</scope>
    <source>
        <strain evidence="2 3">GH-76</strain>
    </source>
</reference>
<feature type="compositionally biased region" description="Acidic residues" evidence="1">
    <location>
        <begin position="442"/>
        <end position="463"/>
    </location>
</feature>